<dbReference type="Pfam" id="PF00078">
    <property type="entry name" value="RVT_1"/>
    <property type="match status" value="1"/>
</dbReference>
<dbReference type="EMBL" id="BARW01000621">
    <property type="protein sequence ID" value="GAI66899.1"/>
    <property type="molecule type" value="Genomic_DNA"/>
</dbReference>
<organism evidence="2">
    <name type="scientific">marine sediment metagenome</name>
    <dbReference type="NCBI Taxonomy" id="412755"/>
    <lineage>
        <taxon>unclassified sequences</taxon>
        <taxon>metagenomes</taxon>
        <taxon>ecological metagenomes</taxon>
    </lineage>
</organism>
<reference evidence="2" key="1">
    <citation type="journal article" date="2014" name="Front. Microbiol.">
        <title>High frequency of phylogenetically diverse reductive dehalogenase-homologous genes in deep subseafloor sedimentary metagenomes.</title>
        <authorList>
            <person name="Kawai M."/>
            <person name="Futagami T."/>
            <person name="Toyoda A."/>
            <person name="Takaki Y."/>
            <person name="Nishi S."/>
            <person name="Hori S."/>
            <person name="Arai W."/>
            <person name="Tsubouchi T."/>
            <person name="Morono Y."/>
            <person name="Uchiyama I."/>
            <person name="Ito T."/>
            <person name="Fujiyama A."/>
            <person name="Inagaki F."/>
            <person name="Takami H."/>
        </authorList>
    </citation>
    <scope>NUCLEOTIDE SEQUENCE</scope>
    <source>
        <strain evidence="2">Expedition CK06-06</strain>
    </source>
</reference>
<dbReference type="NCBIfam" id="TIGR04416">
    <property type="entry name" value="group_II_RT_mat"/>
    <property type="match status" value="1"/>
</dbReference>
<evidence type="ECO:0000259" key="1">
    <source>
        <dbReference type="PROSITE" id="PS50878"/>
    </source>
</evidence>
<dbReference type="PROSITE" id="PS50878">
    <property type="entry name" value="RT_POL"/>
    <property type="match status" value="1"/>
</dbReference>
<comment type="caution">
    <text evidence="2">The sequence shown here is derived from an EMBL/GenBank/DDBJ whole genome shotgun (WGS) entry which is preliminary data.</text>
</comment>
<proteinExistence type="predicted"/>
<dbReference type="PANTHER" id="PTHR34047">
    <property type="entry name" value="NUCLEAR INTRON MATURASE 1, MITOCHONDRIAL-RELATED"/>
    <property type="match status" value="1"/>
</dbReference>
<dbReference type="CDD" id="cd01651">
    <property type="entry name" value="RT_G2_intron"/>
    <property type="match status" value="1"/>
</dbReference>
<protein>
    <recommendedName>
        <fullName evidence="1">Reverse transcriptase domain-containing protein</fullName>
    </recommendedName>
</protein>
<name>X1SGJ6_9ZZZZ</name>
<dbReference type="SUPFAM" id="SSF56672">
    <property type="entry name" value="DNA/RNA polymerases"/>
    <property type="match status" value="1"/>
</dbReference>
<gene>
    <name evidence="2" type="ORF">S12H4_02509</name>
</gene>
<accession>X1SGJ6</accession>
<feature type="domain" description="Reverse transcriptase" evidence="1">
    <location>
        <begin position="14"/>
        <end position="240"/>
    </location>
</feature>
<dbReference type="AlphaFoldDB" id="X1SGJ6"/>
<sequence length="387" mass="46077">MNFYLTFKENGNQLRKDILQGKYKPKSVRRVEISKSDRGVRLLGIPTVTDRMIQQAIAQQLTPIFELKFSDNSYGFRPGRNAHQAIKKARQYINEGYTWVVDIDLEKYFDTVNHDKLMSLIAREVKDKRVLKLIRAYLNSGVMINGVIVETDKGCPQGGPLSPLLSNIMLDVLDKELEERNHKFCRYADDNQLYVKSRKAAERVMKSITKFIEDILKLKVNKKKSAIGRPWERKFLGFSFYTKQEEIRIRIHPRSIERVKEKIRFITSRSNAWSMEFRYLKLRQLVTGWVSYFRLADIKTKCQELDVWTRRRIRMCYWKQWKKIKTKHDNLRKLGIDNFRAWEYANTRKGYWRISNSHILALTFTNKRLKNLGYLSFTERYTQVANF</sequence>
<dbReference type="Pfam" id="PF08388">
    <property type="entry name" value="GIIM"/>
    <property type="match status" value="1"/>
</dbReference>
<dbReference type="InterPro" id="IPR051083">
    <property type="entry name" value="GrpII_Intron_Splice-Mob/Def"/>
</dbReference>
<dbReference type="InterPro" id="IPR000477">
    <property type="entry name" value="RT_dom"/>
</dbReference>
<dbReference type="InterPro" id="IPR030931">
    <property type="entry name" value="Group_II_RT_mat"/>
</dbReference>
<dbReference type="PANTHER" id="PTHR34047:SF8">
    <property type="entry name" value="PROTEIN YKFC"/>
    <property type="match status" value="1"/>
</dbReference>
<dbReference type="InterPro" id="IPR013597">
    <property type="entry name" value="Mat_intron_G2"/>
</dbReference>
<dbReference type="InterPro" id="IPR043502">
    <property type="entry name" value="DNA/RNA_pol_sf"/>
</dbReference>
<evidence type="ECO:0000313" key="2">
    <source>
        <dbReference type="EMBL" id="GAI66899.1"/>
    </source>
</evidence>